<dbReference type="AlphaFoldDB" id="A0A2T0T7E8"/>
<dbReference type="InterPro" id="IPR039261">
    <property type="entry name" value="FNR_nucleotide-bd"/>
</dbReference>
<reference evidence="2 3" key="1">
    <citation type="submission" date="2018-03" db="EMBL/GenBank/DDBJ databases">
        <title>Genomic Encyclopedia of Archaeal and Bacterial Type Strains, Phase II (KMG-II): from individual species to whole genera.</title>
        <authorList>
            <person name="Goeker M."/>
        </authorList>
    </citation>
    <scope>NUCLEOTIDE SEQUENCE [LARGE SCALE GENOMIC DNA]</scope>
    <source>
        <strain evidence="2 3">DSM 44720</strain>
    </source>
</reference>
<dbReference type="InterPro" id="IPR039374">
    <property type="entry name" value="SIP_fam"/>
</dbReference>
<dbReference type="RefSeq" id="WP_211304421.1">
    <property type="nucleotide sequence ID" value="NZ_PVTF01000005.1"/>
</dbReference>
<evidence type="ECO:0000313" key="3">
    <source>
        <dbReference type="Proteomes" id="UP000239494"/>
    </source>
</evidence>
<dbReference type="SUPFAM" id="SSF63380">
    <property type="entry name" value="Riboflavin synthase domain-like"/>
    <property type="match status" value="1"/>
</dbReference>
<dbReference type="Pfam" id="PF04954">
    <property type="entry name" value="SIP"/>
    <property type="match status" value="1"/>
</dbReference>
<dbReference type="Proteomes" id="UP000239494">
    <property type="component" value="Unassembled WGS sequence"/>
</dbReference>
<protein>
    <submittedName>
        <fullName evidence="2">NADPH-dependent ferric siderophore reductase</fullName>
    </submittedName>
</protein>
<sequence length="238" mass="26405">MKSRLLDRLLVAAQVHTIESLGPRMRLVTLTGPDLAGLDWQPGRHVRLQVAAGPAAVDWLVGVLRTYTVWHYHDQTMQLVVFDHGDGPGAHWARTTRSGDELMLMKPQGSFVTAPAPYHLFVGEETAQAAFGPMLRALPDGTKAFGVIEVDSPEERLELGSGATLEWSYRRGRSAASSETLVEAVRGLELPAEPGRAYLAGEARTIQLVRRHLVEERNWPRRNVLTKPFWTPGRKGMD</sequence>
<dbReference type="InterPro" id="IPR013113">
    <property type="entry name" value="SIP_FAD-bd"/>
</dbReference>
<dbReference type="Pfam" id="PF08021">
    <property type="entry name" value="FAD_binding_9"/>
    <property type="match status" value="1"/>
</dbReference>
<dbReference type="PANTHER" id="PTHR30157">
    <property type="entry name" value="FERRIC REDUCTASE, NADPH-DEPENDENT"/>
    <property type="match status" value="1"/>
</dbReference>
<dbReference type="PROSITE" id="PS51384">
    <property type="entry name" value="FAD_FR"/>
    <property type="match status" value="1"/>
</dbReference>
<proteinExistence type="predicted"/>
<evidence type="ECO:0000313" key="2">
    <source>
        <dbReference type="EMBL" id="PRY41600.1"/>
    </source>
</evidence>
<name>A0A2T0T7E8_9PSEU</name>
<feature type="domain" description="FAD-binding FR-type" evidence="1">
    <location>
        <begin position="8"/>
        <end position="114"/>
    </location>
</feature>
<dbReference type="GO" id="GO:0016491">
    <property type="term" value="F:oxidoreductase activity"/>
    <property type="evidence" value="ECO:0007669"/>
    <property type="project" value="InterPro"/>
</dbReference>
<keyword evidence="3" id="KW-1185">Reference proteome</keyword>
<evidence type="ECO:0000259" key="1">
    <source>
        <dbReference type="PROSITE" id="PS51384"/>
    </source>
</evidence>
<dbReference type="Gene3D" id="2.40.30.10">
    <property type="entry name" value="Translation factors"/>
    <property type="match status" value="1"/>
</dbReference>
<dbReference type="InterPro" id="IPR017927">
    <property type="entry name" value="FAD-bd_FR_type"/>
</dbReference>
<dbReference type="CDD" id="cd06193">
    <property type="entry name" value="siderophore_interacting"/>
    <property type="match status" value="1"/>
</dbReference>
<gene>
    <name evidence="2" type="ORF">CLV43_105358</name>
</gene>
<dbReference type="EMBL" id="PVTF01000005">
    <property type="protein sequence ID" value="PRY41600.1"/>
    <property type="molecule type" value="Genomic_DNA"/>
</dbReference>
<dbReference type="InterPro" id="IPR007037">
    <property type="entry name" value="SIP_rossman_dom"/>
</dbReference>
<accession>A0A2T0T7E8</accession>
<comment type="caution">
    <text evidence="2">The sequence shown here is derived from an EMBL/GenBank/DDBJ whole genome shotgun (WGS) entry which is preliminary data.</text>
</comment>
<dbReference type="Gene3D" id="3.40.50.80">
    <property type="entry name" value="Nucleotide-binding domain of ferredoxin-NADP reductase (FNR) module"/>
    <property type="match status" value="1"/>
</dbReference>
<dbReference type="PANTHER" id="PTHR30157:SF0">
    <property type="entry name" value="NADPH-DEPENDENT FERRIC-CHELATE REDUCTASE"/>
    <property type="match status" value="1"/>
</dbReference>
<dbReference type="InterPro" id="IPR017938">
    <property type="entry name" value="Riboflavin_synthase-like_b-brl"/>
</dbReference>
<organism evidence="2 3">
    <name type="scientific">Umezawaea tangerina</name>
    <dbReference type="NCBI Taxonomy" id="84725"/>
    <lineage>
        <taxon>Bacteria</taxon>
        <taxon>Bacillati</taxon>
        <taxon>Actinomycetota</taxon>
        <taxon>Actinomycetes</taxon>
        <taxon>Pseudonocardiales</taxon>
        <taxon>Pseudonocardiaceae</taxon>
        <taxon>Umezawaea</taxon>
    </lineage>
</organism>